<comment type="caution">
    <text evidence="11">The sequence shown here is derived from an EMBL/GenBank/DDBJ whole genome shotgun (WGS) entry which is preliminary data.</text>
</comment>
<accession>A0AAV6VL11</accession>
<dbReference type="EMBL" id="JAFNEN010000067">
    <property type="protein sequence ID" value="KAG8196592.1"/>
    <property type="molecule type" value="Genomic_DNA"/>
</dbReference>
<evidence type="ECO:0000256" key="9">
    <source>
        <dbReference type="SAM" id="Phobius"/>
    </source>
</evidence>
<evidence type="ECO:0000313" key="12">
    <source>
        <dbReference type="Proteomes" id="UP000827092"/>
    </source>
</evidence>
<dbReference type="SUPFAM" id="SSF81324">
    <property type="entry name" value="Voltage-gated potassium channels"/>
    <property type="match status" value="2"/>
</dbReference>
<dbReference type="PANTHER" id="PTHR11003">
    <property type="entry name" value="POTASSIUM CHANNEL, SUBFAMILY K"/>
    <property type="match status" value="1"/>
</dbReference>
<dbReference type="Pfam" id="PF07885">
    <property type="entry name" value="Ion_trans_2"/>
    <property type="match status" value="2"/>
</dbReference>
<evidence type="ECO:0000313" key="11">
    <source>
        <dbReference type="EMBL" id="KAG8196592.1"/>
    </source>
</evidence>
<name>A0AAV6VL11_9ARAC</name>
<evidence type="ECO:0000256" key="6">
    <source>
        <dbReference type="ARBA" id="ARBA00023136"/>
    </source>
</evidence>
<dbReference type="PRINTS" id="PR01333">
    <property type="entry name" value="2POREKCHANEL"/>
</dbReference>
<evidence type="ECO:0000256" key="2">
    <source>
        <dbReference type="ARBA" id="ARBA00022448"/>
    </source>
</evidence>
<dbReference type="GO" id="GO:0005886">
    <property type="term" value="C:plasma membrane"/>
    <property type="evidence" value="ECO:0007669"/>
    <property type="project" value="TreeGrafter"/>
</dbReference>
<dbReference type="GO" id="GO:0022841">
    <property type="term" value="F:potassium ion leak channel activity"/>
    <property type="evidence" value="ECO:0007669"/>
    <property type="project" value="TreeGrafter"/>
</dbReference>
<keyword evidence="2 8" id="KW-0813">Transport</keyword>
<keyword evidence="5 8" id="KW-0406">Ion transport</keyword>
<evidence type="ECO:0000256" key="4">
    <source>
        <dbReference type="ARBA" id="ARBA00022989"/>
    </source>
</evidence>
<dbReference type="GO" id="GO:0015271">
    <property type="term" value="F:outward rectifier potassium channel activity"/>
    <property type="evidence" value="ECO:0007669"/>
    <property type="project" value="TreeGrafter"/>
</dbReference>
<comment type="similarity">
    <text evidence="8">Belongs to the two pore domain potassium channel (TC 1.A.1.8) family.</text>
</comment>
<dbReference type="PANTHER" id="PTHR11003:SF352">
    <property type="entry name" value="BCDNA.GH04802-RELATED"/>
    <property type="match status" value="1"/>
</dbReference>
<feature type="transmembrane region" description="Helical" evidence="9">
    <location>
        <begin position="39"/>
        <end position="63"/>
    </location>
</feature>
<feature type="transmembrane region" description="Helical" evidence="9">
    <location>
        <begin position="134"/>
        <end position="155"/>
    </location>
</feature>
<keyword evidence="12" id="KW-1185">Reference proteome</keyword>
<dbReference type="InterPro" id="IPR013099">
    <property type="entry name" value="K_chnl_dom"/>
</dbReference>
<feature type="domain" description="Potassium channel" evidence="10">
    <location>
        <begin position="298"/>
        <end position="377"/>
    </location>
</feature>
<evidence type="ECO:0000259" key="10">
    <source>
        <dbReference type="Pfam" id="PF07885"/>
    </source>
</evidence>
<keyword evidence="4 9" id="KW-1133">Transmembrane helix</keyword>
<feature type="transmembrane region" description="Helical" evidence="9">
    <location>
        <begin position="161"/>
        <end position="181"/>
    </location>
</feature>
<feature type="domain" description="Potassium channel" evidence="10">
    <location>
        <begin position="127"/>
        <end position="189"/>
    </location>
</feature>
<sequence length="402" mass="45278">MNRRDGIMVGMGHRGVPRKRGQHQDTKCKSCCRRFTTFLFSHVGLCALVIGYSVMGAFAFRALEAPYEEQKVSQVSHLRQETVRRLWEITDKLNVLYKDNWTRMVSHEVKHFQTELIAAVKDGYDGKDGSSQQWSFSGAFLYSLTVITTIGYGNIAPRTNWGKIATIVYAIVGIPLMLLYLTNIGDILAKSFRYVYGRLCNCCCSNGGSSDPYNKRRRNHNHHHHPSENYRVHHIVAGNSSPNRHHHLEPGVQDKLHMPQEDEVRIENMGLDLDLDMDYSSSGDKPRVAVPITLCLMILVSYISGGAVLFSLWEGWGFLDGSYFCFVTLSTIGFGDLVPGVSVVSDDGTQEKLVICSLYLLVGMALIAMCFNLMQEEVIHKVRNCGRRIGIIKDQEDEDDMG</sequence>
<evidence type="ECO:0000256" key="1">
    <source>
        <dbReference type="ARBA" id="ARBA00004141"/>
    </source>
</evidence>
<protein>
    <recommendedName>
        <fullName evidence="10">Potassium channel domain-containing protein</fullName>
    </recommendedName>
</protein>
<dbReference type="Proteomes" id="UP000827092">
    <property type="component" value="Unassembled WGS sequence"/>
</dbReference>
<reference evidence="11 12" key="1">
    <citation type="journal article" date="2022" name="Nat. Ecol. Evol.">
        <title>A masculinizing supergene underlies an exaggerated male reproductive morph in a spider.</title>
        <authorList>
            <person name="Hendrickx F."/>
            <person name="De Corte Z."/>
            <person name="Sonet G."/>
            <person name="Van Belleghem S.M."/>
            <person name="Kostlbacher S."/>
            <person name="Vangestel C."/>
        </authorList>
    </citation>
    <scope>NUCLEOTIDE SEQUENCE [LARGE SCALE GENOMIC DNA]</scope>
    <source>
        <strain evidence="11">W744_W776</strain>
    </source>
</reference>
<dbReference type="AlphaFoldDB" id="A0AAV6VL11"/>
<keyword evidence="7 8" id="KW-0407">Ion channel</keyword>
<evidence type="ECO:0000256" key="5">
    <source>
        <dbReference type="ARBA" id="ARBA00023065"/>
    </source>
</evidence>
<evidence type="ECO:0000256" key="8">
    <source>
        <dbReference type="RuleBase" id="RU003857"/>
    </source>
</evidence>
<keyword evidence="3 8" id="KW-0812">Transmembrane</keyword>
<keyword evidence="6 9" id="KW-0472">Membrane</keyword>
<proteinExistence type="inferred from homology"/>
<feature type="transmembrane region" description="Helical" evidence="9">
    <location>
        <begin position="353"/>
        <end position="374"/>
    </location>
</feature>
<gene>
    <name evidence="11" type="ORF">JTE90_014153</name>
</gene>
<organism evidence="11 12">
    <name type="scientific">Oedothorax gibbosus</name>
    <dbReference type="NCBI Taxonomy" id="931172"/>
    <lineage>
        <taxon>Eukaryota</taxon>
        <taxon>Metazoa</taxon>
        <taxon>Ecdysozoa</taxon>
        <taxon>Arthropoda</taxon>
        <taxon>Chelicerata</taxon>
        <taxon>Arachnida</taxon>
        <taxon>Araneae</taxon>
        <taxon>Araneomorphae</taxon>
        <taxon>Entelegynae</taxon>
        <taxon>Araneoidea</taxon>
        <taxon>Linyphiidae</taxon>
        <taxon>Erigoninae</taxon>
        <taxon>Oedothorax</taxon>
    </lineage>
</organism>
<comment type="subcellular location">
    <subcellularLocation>
        <location evidence="1">Membrane</location>
        <topology evidence="1">Multi-pass membrane protein</topology>
    </subcellularLocation>
</comment>
<dbReference type="Gene3D" id="1.10.287.70">
    <property type="match status" value="1"/>
</dbReference>
<evidence type="ECO:0000256" key="7">
    <source>
        <dbReference type="ARBA" id="ARBA00023303"/>
    </source>
</evidence>
<dbReference type="GO" id="GO:0030322">
    <property type="term" value="P:stabilization of membrane potential"/>
    <property type="evidence" value="ECO:0007669"/>
    <property type="project" value="TreeGrafter"/>
</dbReference>
<feature type="transmembrane region" description="Helical" evidence="9">
    <location>
        <begin position="288"/>
        <end position="309"/>
    </location>
</feature>
<dbReference type="InterPro" id="IPR003280">
    <property type="entry name" value="2pore_dom_K_chnl"/>
</dbReference>
<evidence type="ECO:0000256" key="3">
    <source>
        <dbReference type="ARBA" id="ARBA00022692"/>
    </source>
</evidence>
<feature type="transmembrane region" description="Helical" evidence="9">
    <location>
        <begin position="321"/>
        <end position="341"/>
    </location>
</feature>